<evidence type="ECO:0000256" key="4">
    <source>
        <dbReference type="ARBA" id="ARBA00022840"/>
    </source>
</evidence>
<dbReference type="GO" id="GO:0005524">
    <property type="term" value="F:ATP binding"/>
    <property type="evidence" value="ECO:0007669"/>
    <property type="project" value="UniProtKB-KW"/>
</dbReference>
<dbReference type="Gene3D" id="3.40.50.300">
    <property type="entry name" value="P-loop containing nucleotide triphosphate hydrolases"/>
    <property type="match status" value="1"/>
</dbReference>
<keyword evidence="6 7" id="KW-0472">Membrane</keyword>
<sequence length="678" mass="76395">MIDEEIQLEVKVIDAFKSYGDHRVFNGLNMNVSSGSIYSLLGPSGCGKSTLLQCLMGLKELNSGSIELKVEDLKSVGYMPQDLCLESTLTIKETFEYYGTLYAMKKNKIKRKIDEINAFLQLPNLNSLVKDISGGQSRRVSLGVCLFHNPKLVILDEPTVGIDPLMKQEIWNELTKMVEQQQKTIIITTHYIEEANSANRIGLMRNGVLVDEGSPQEIMFKYTAESLESAFLILCSDQDSNEVPKILPKAVTKLHSIQSKNLIKHSKTIDFMRIKALLKKNINVLYRDYWLLFTLIILPIFQSFVFCSSIGVNFKGMEIAIQNDEISLNDCKHISYFNGCIFINDTTQLMSCAVIQYLTSLDYIFVEIKDRHAGEMYLNNENCFAFIHFPENFTQGLIRYFDTPDEYDIQSMSSMDFVKHNVLFKNQIILDVRNAITSLLQYILNSCSNNPRIAGLPMEFNSLYGKEVKVLNHSTSSVFLIMCTFYFSSIYSVSIMLSEKMDGILSRSMFAGVTVLELLISMFCISNLLILGHSATIFIITYVFYSNPIYLSSGLFVYAMLITIMSWIGFLFGLLAAGITPTKASGVSLMNGCALSQMLLSGILWPVEGQSHFLRPVSELLPMRLAGNAMNDISLKGWTFDHPSIIKGTSATFAHVILLILLLIGLSKVKKDMWVIHK</sequence>
<evidence type="ECO:0000256" key="1">
    <source>
        <dbReference type="ARBA" id="ARBA00004141"/>
    </source>
</evidence>
<reference evidence="9" key="1">
    <citation type="submission" date="2017-10" db="EMBL/GenBank/DDBJ databases">
        <title>Transcriptome Assembly of Sugarcane Aphid Adults.</title>
        <authorList>
            <person name="Scully E.D."/>
            <person name="Palmer N.A."/>
            <person name="Geib S.M."/>
            <person name="Sarath G."/>
            <person name="Sattler S.E."/>
        </authorList>
    </citation>
    <scope>NUCLEOTIDE SEQUENCE</scope>
    <source>
        <tissue evidence="9">Whole body</tissue>
    </source>
</reference>
<dbReference type="InterPro" id="IPR017871">
    <property type="entry name" value="ABC_transporter-like_CS"/>
</dbReference>
<dbReference type="Pfam" id="PF00005">
    <property type="entry name" value="ABC_tran"/>
    <property type="match status" value="1"/>
</dbReference>
<dbReference type="GO" id="GO:0016020">
    <property type="term" value="C:membrane"/>
    <property type="evidence" value="ECO:0007669"/>
    <property type="project" value="UniProtKB-SubCell"/>
</dbReference>
<evidence type="ECO:0000313" key="9">
    <source>
        <dbReference type="EMBL" id="MBW19217.1"/>
    </source>
</evidence>
<gene>
    <name evidence="9" type="primary">abcG23_25</name>
</gene>
<keyword evidence="2 7" id="KW-0812">Transmembrane</keyword>
<evidence type="ECO:0000256" key="7">
    <source>
        <dbReference type="SAM" id="Phobius"/>
    </source>
</evidence>
<dbReference type="InterPro" id="IPR003439">
    <property type="entry name" value="ABC_transporter-like_ATP-bd"/>
</dbReference>
<evidence type="ECO:0000256" key="2">
    <source>
        <dbReference type="ARBA" id="ARBA00022692"/>
    </source>
</evidence>
<keyword evidence="3" id="KW-0547">Nucleotide-binding</keyword>
<feature type="transmembrane region" description="Helical" evidence="7">
    <location>
        <begin position="289"/>
        <end position="312"/>
    </location>
</feature>
<evidence type="ECO:0000256" key="3">
    <source>
        <dbReference type="ARBA" id="ARBA00022741"/>
    </source>
</evidence>
<dbReference type="PANTHER" id="PTHR43038">
    <property type="entry name" value="ATP-BINDING CASSETTE, SUB-FAMILY H, MEMBER 1"/>
    <property type="match status" value="1"/>
</dbReference>
<comment type="subcellular location">
    <subcellularLocation>
        <location evidence="1">Membrane</location>
        <topology evidence="1">Multi-pass membrane protein</topology>
    </subcellularLocation>
</comment>
<keyword evidence="4" id="KW-0067">ATP-binding</keyword>
<dbReference type="CDD" id="cd03230">
    <property type="entry name" value="ABC_DR_subfamily_A"/>
    <property type="match status" value="1"/>
</dbReference>
<dbReference type="InterPro" id="IPR003593">
    <property type="entry name" value="AAA+_ATPase"/>
</dbReference>
<evidence type="ECO:0000256" key="6">
    <source>
        <dbReference type="ARBA" id="ARBA00023136"/>
    </source>
</evidence>
<feature type="transmembrane region" description="Helical" evidence="7">
    <location>
        <begin position="518"/>
        <end position="544"/>
    </location>
</feature>
<feature type="transmembrane region" description="Helical" evidence="7">
    <location>
        <begin position="556"/>
        <end position="577"/>
    </location>
</feature>
<dbReference type="PROSITE" id="PS00211">
    <property type="entry name" value="ABC_TRANSPORTER_1"/>
    <property type="match status" value="1"/>
</dbReference>
<feature type="domain" description="ABC transporter" evidence="8">
    <location>
        <begin position="10"/>
        <end position="231"/>
    </location>
</feature>
<dbReference type="AlphaFoldDB" id="A0A2H8TY93"/>
<evidence type="ECO:0000259" key="8">
    <source>
        <dbReference type="PROSITE" id="PS50893"/>
    </source>
</evidence>
<dbReference type="PROSITE" id="PS50893">
    <property type="entry name" value="ABC_TRANSPORTER_2"/>
    <property type="match status" value="1"/>
</dbReference>
<evidence type="ECO:0000256" key="5">
    <source>
        <dbReference type="ARBA" id="ARBA00022989"/>
    </source>
</evidence>
<dbReference type="OrthoDB" id="10255969at2759"/>
<dbReference type="PANTHER" id="PTHR43038:SF3">
    <property type="entry name" value="ABC TRANSPORTER G FAMILY MEMBER 20 ISOFORM X1"/>
    <property type="match status" value="1"/>
</dbReference>
<protein>
    <submittedName>
        <fullName evidence="9">ABC transporter G family member 23</fullName>
    </submittedName>
</protein>
<dbReference type="InterPro" id="IPR013525">
    <property type="entry name" value="ABC2_TM"/>
</dbReference>
<dbReference type="GO" id="GO:0140359">
    <property type="term" value="F:ABC-type transporter activity"/>
    <property type="evidence" value="ECO:0007669"/>
    <property type="project" value="InterPro"/>
</dbReference>
<dbReference type="Pfam" id="PF12698">
    <property type="entry name" value="ABC2_membrane_3"/>
    <property type="match status" value="1"/>
</dbReference>
<feature type="transmembrane region" description="Helical" evidence="7">
    <location>
        <begin position="478"/>
        <end position="497"/>
    </location>
</feature>
<proteinExistence type="predicted"/>
<dbReference type="SMART" id="SM00382">
    <property type="entry name" value="AAA"/>
    <property type="match status" value="1"/>
</dbReference>
<accession>A0A2H8TY93</accession>
<feature type="transmembrane region" description="Helical" evidence="7">
    <location>
        <begin position="645"/>
        <end position="666"/>
    </location>
</feature>
<dbReference type="GO" id="GO:0016887">
    <property type="term" value="F:ATP hydrolysis activity"/>
    <property type="evidence" value="ECO:0007669"/>
    <property type="project" value="InterPro"/>
</dbReference>
<name>A0A2H8TY93_9HEMI</name>
<dbReference type="InterPro" id="IPR027417">
    <property type="entry name" value="P-loop_NTPase"/>
</dbReference>
<dbReference type="SUPFAM" id="SSF52540">
    <property type="entry name" value="P-loop containing nucleoside triphosphate hydrolases"/>
    <property type="match status" value="1"/>
</dbReference>
<dbReference type="EMBL" id="GFXV01007412">
    <property type="protein sequence ID" value="MBW19217.1"/>
    <property type="molecule type" value="Transcribed_RNA"/>
</dbReference>
<keyword evidence="5 7" id="KW-1133">Transmembrane helix</keyword>
<organism evidence="9">
    <name type="scientific">Melanaphis sacchari</name>
    <dbReference type="NCBI Taxonomy" id="742174"/>
    <lineage>
        <taxon>Eukaryota</taxon>
        <taxon>Metazoa</taxon>
        <taxon>Ecdysozoa</taxon>
        <taxon>Arthropoda</taxon>
        <taxon>Hexapoda</taxon>
        <taxon>Insecta</taxon>
        <taxon>Pterygota</taxon>
        <taxon>Neoptera</taxon>
        <taxon>Paraneoptera</taxon>
        <taxon>Hemiptera</taxon>
        <taxon>Sternorrhyncha</taxon>
        <taxon>Aphidomorpha</taxon>
        <taxon>Aphidoidea</taxon>
        <taxon>Aphididae</taxon>
        <taxon>Aphidini</taxon>
        <taxon>Melanaphis</taxon>
    </lineage>
</organism>